<dbReference type="PANTHER" id="PTHR40688">
    <property type="match status" value="1"/>
</dbReference>
<reference evidence="2" key="1">
    <citation type="submission" date="2016-12" db="EMBL/GenBank/DDBJ databases">
        <authorList>
            <person name="Brunel B."/>
        </authorList>
    </citation>
    <scope>NUCLEOTIDE SEQUENCE [LARGE SCALE GENOMIC DNA]</scope>
</reference>
<dbReference type="SUPFAM" id="SSF47598">
    <property type="entry name" value="Ribbon-helix-helix"/>
    <property type="match status" value="1"/>
</dbReference>
<evidence type="ECO:0000313" key="2">
    <source>
        <dbReference type="Proteomes" id="UP000245698"/>
    </source>
</evidence>
<accession>A0A2P9APN7</accession>
<evidence type="ECO:0000313" key="1">
    <source>
        <dbReference type="EMBL" id="SJM33099.1"/>
    </source>
</evidence>
<keyword evidence="2" id="KW-1185">Reference proteome</keyword>
<dbReference type="AlphaFoldDB" id="A0A2P9APN7"/>
<organism evidence="1 2">
    <name type="scientific">Mesorhizobium delmotii</name>
    <dbReference type="NCBI Taxonomy" id="1631247"/>
    <lineage>
        <taxon>Bacteria</taxon>
        <taxon>Pseudomonadati</taxon>
        <taxon>Pseudomonadota</taxon>
        <taxon>Alphaproteobacteria</taxon>
        <taxon>Hyphomicrobiales</taxon>
        <taxon>Phyllobacteriaceae</taxon>
        <taxon>Mesorhizobium</taxon>
    </lineage>
</organism>
<dbReference type="PANTHER" id="PTHR40688:SF2">
    <property type="entry name" value="RIBBON-HELIX-HELIX PROTEIN COPG DOMAIN-CONTAINING PROTEIN"/>
    <property type="match status" value="1"/>
</dbReference>
<gene>
    <name evidence="1" type="ORF">BQ8482_330234</name>
</gene>
<name>A0A2P9APN7_9HYPH</name>
<dbReference type="InterPro" id="IPR052991">
    <property type="entry name" value="Non-func_TypeII_TA_Antitoxin"/>
</dbReference>
<dbReference type="Proteomes" id="UP000245698">
    <property type="component" value="Unassembled WGS sequence"/>
</dbReference>
<dbReference type="InterPro" id="IPR010985">
    <property type="entry name" value="Ribbon_hlx_hlx"/>
</dbReference>
<protein>
    <submittedName>
        <fullName evidence="1">Transcriptional regulator, CopG family</fullName>
    </submittedName>
</protein>
<sequence length="100" mass="10982">MLYTVQHKAFTMTASATMTIRVSSETKLKPERIAADTRRCKSFLAAEAISAYVDRELEIIEVIKRGMADAAAGRVVPHDEAMAEIDAIIEASKARRADKA</sequence>
<dbReference type="EMBL" id="FUIG01000041">
    <property type="protein sequence ID" value="SJM33099.1"/>
    <property type="molecule type" value="Genomic_DNA"/>
</dbReference>
<dbReference type="GO" id="GO:0006355">
    <property type="term" value="P:regulation of DNA-templated transcription"/>
    <property type="evidence" value="ECO:0007669"/>
    <property type="project" value="InterPro"/>
</dbReference>
<proteinExistence type="predicted"/>